<dbReference type="Proteomes" id="UP001235064">
    <property type="component" value="Unassembled WGS sequence"/>
</dbReference>
<dbReference type="CDD" id="cd00090">
    <property type="entry name" value="HTH_ARSR"/>
    <property type="match status" value="1"/>
</dbReference>
<comment type="caution">
    <text evidence="2">The sequence shown here is derived from an EMBL/GenBank/DDBJ whole genome shotgun (WGS) entry which is preliminary data.</text>
</comment>
<dbReference type="SUPFAM" id="SSF46785">
    <property type="entry name" value="Winged helix' DNA-binding domain"/>
    <property type="match status" value="1"/>
</dbReference>
<dbReference type="Gene3D" id="1.10.10.10">
    <property type="entry name" value="Winged helix-like DNA-binding domain superfamily/Winged helix DNA-binding domain"/>
    <property type="match status" value="1"/>
</dbReference>
<dbReference type="InterPro" id="IPR011991">
    <property type="entry name" value="ArsR-like_HTH"/>
</dbReference>
<sequence length="145" mass="15320">MADLDDAESSGRDGTIWSALVKRGGFSCIDDAVFIAGYLGIPSVRLKIIRLLQQRAWATLPALAADLGWTRNGLLRHVEVLEDLGLLQQFTARVPGSDRPATCYKLDPARLNRVADAAAEALRGTSSIGGPGRHAGSPSAKAPTA</sequence>
<evidence type="ECO:0000313" key="3">
    <source>
        <dbReference type="Proteomes" id="UP001235064"/>
    </source>
</evidence>
<dbReference type="RefSeq" id="WP_286287440.1">
    <property type="nucleotide sequence ID" value="NZ_JASXSZ010000001.1"/>
</dbReference>
<evidence type="ECO:0000313" key="2">
    <source>
        <dbReference type="EMBL" id="MDL9978752.1"/>
    </source>
</evidence>
<name>A0ABT7MWC6_9MICO</name>
<protein>
    <submittedName>
        <fullName evidence="2">Helix-turn-helix domain-containing protein</fullName>
    </submittedName>
</protein>
<proteinExistence type="predicted"/>
<evidence type="ECO:0000256" key="1">
    <source>
        <dbReference type="SAM" id="MobiDB-lite"/>
    </source>
</evidence>
<dbReference type="InterPro" id="IPR036390">
    <property type="entry name" value="WH_DNA-bd_sf"/>
</dbReference>
<reference evidence="2 3" key="1">
    <citation type="submission" date="2023-06" db="EMBL/GenBank/DDBJ databases">
        <title>Microbacterium sp. nov., isolated from a waste landfill.</title>
        <authorList>
            <person name="Wen W."/>
        </authorList>
    </citation>
    <scope>NUCLEOTIDE SEQUENCE [LARGE SCALE GENOMIC DNA]</scope>
    <source>
        <strain evidence="2 3">ASV49</strain>
    </source>
</reference>
<dbReference type="InterPro" id="IPR036388">
    <property type="entry name" value="WH-like_DNA-bd_sf"/>
</dbReference>
<gene>
    <name evidence="2" type="ORF">QSV35_05380</name>
</gene>
<accession>A0ABT7MWC6</accession>
<organism evidence="2 3">
    <name type="scientific">Microbacterium candidum</name>
    <dbReference type="NCBI Taxonomy" id="3041922"/>
    <lineage>
        <taxon>Bacteria</taxon>
        <taxon>Bacillati</taxon>
        <taxon>Actinomycetota</taxon>
        <taxon>Actinomycetes</taxon>
        <taxon>Micrococcales</taxon>
        <taxon>Microbacteriaceae</taxon>
        <taxon>Microbacterium</taxon>
    </lineage>
</organism>
<dbReference type="EMBL" id="JASXSZ010000001">
    <property type="protein sequence ID" value="MDL9978752.1"/>
    <property type="molecule type" value="Genomic_DNA"/>
</dbReference>
<dbReference type="Pfam" id="PF12840">
    <property type="entry name" value="HTH_20"/>
    <property type="match status" value="1"/>
</dbReference>
<feature type="region of interest" description="Disordered" evidence="1">
    <location>
        <begin position="124"/>
        <end position="145"/>
    </location>
</feature>
<keyword evidence="3" id="KW-1185">Reference proteome</keyword>